<feature type="compositionally biased region" description="Basic and acidic residues" evidence="2">
    <location>
        <begin position="54"/>
        <end position="63"/>
    </location>
</feature>
<dbReference type="InterPro" id="IPR011008">
    <property type="entry name" value="Dimeric_a/b-barrel"/>
</dbReference>
<gene>
    <name evidence="4" type="ORF">ACFO6W_18170</name>
</gene>
<comment type="caution">
    <text evidence="4">The sequence shown here is derived from an EMBL/GenBank/DDBJ whole genome shotgun (WGS) entry which is preliminary data.</text>
</comment>
<feature type="domain" description="YCII-related" evidence="3">
    <location>
        <begin position="49"/>
        <end position="110"/>
    </location>
</feature>
<evidence type="ECO:0000313" key="4">
    <source>
        <dbReference type="EMBL" id="MFC4675618.1"/>
    </source>
</evidence>
<dbReference type="Proteomes" id="UP001596023">
    <property type="component" value="Unassembled WGS sequence"/>
</dbReference>
<dbReference type="EMBL" id="JBHSGN010000107">
    <property type="protein sequence ID" value="MFC4675618.1"/>
    <property type="molecule type" value="Genomic_DNA"/>
</dbReference>
<dbReference type="SUPFAM" id="SSF54909">
    <property type="entry name" value="Dimeric alpha+beta barrel"/>
    <property type="match status" value="1"/>
</dbReference>
<keyword evidence="5" id="KW-1185">Reference proteome</keyword>
<protein>
    <submittedName>
        <fullName evidence="4">YciI family protein</fullName>
    </submittedName>
</protein>
<evidence type="ECO:0000259" key="3">
    <source>
        <dbReference type="Pfam" id="PF03795"/>
    </source>
</evidence>
<organism evidence="4 5">
    <name type="scientific">Dysgonomonas termitidis</name>
    <dbReference type="NCBI Taxonomy" id="1516126"/>
    <lineage>
        <taxon>Bacteria</taxon>
        <taxon>Pseudomonadati</taxon>
        <taxon>Bacteroidota</taxon>
        <taxon>Bacteroidia</taxon>
        <taxon>Bacteroidales</taxon>
        <taxon>Dysgonomonadaceae</taxon>
        <taxon>Dysgonomonas</taxon>
    </lineage>
</organism>
<dbReference type="RefSeq" id="WP_379999012.1">
    <property type="nucleotide sequence ID" value="NZ_JBHSGN010000107.1"/>
</dbReference>
<reference evidence="5" key="1">
    <citation type="journal article" date="2019" name="Int. J. Syst. Evol. Microbiol.">
        <title>The Global Catalogue of Microorganisms (GCM) 10K type strain sequencing project: providing services to taxonomists for standard genome sequencing and annotation.</title>
        <authorList>
            <consortium name="The Broad Institute Genomics Platform"/>
            <consortium name="The Broad Institute Genome Sequencing Center for Infectious Disease"/>
            <person name="Wu L."/>
            <person name="Ma J."/>
        </authorList>
    </citation>
    <scope>NUCLEOTIDE SEQUENCE [LARGE SCALE GENOMIC DNA]</scope>
    <source>
        <strain evidence="5">CCUG 66188</strain>
    </source>
</reference>
<sequence length="115" mass="12915">MTDFILIFRLNKKADLKPSPEQIKERMDWFGNLMKKDKVADKGNTLSPTRAKTIHSDKSVTDIPHSEGEEIVTGYIVVQTETIDEAVEIAKANPIFKIGGSVEVREIVKFIKGNN</sequence>
<feature type="region of interest" description="Disordered" evidence="2">
    <location>
        <begin position="42"/>
        <end position="63"/>
    </location>
</feature>
<dbReference type="Gene3D" id="3.30.70.1060">
    <property type="entry name" value="Dimeric alpha+beta barrel"/>
    <property type="match status" value="1"/>
</dbReference>
<name>A0ABV9L0Q5_9BACT</name>
<dbReference type="Pfam" id="PF03795">
    <property type="entry name" value="YCII"/>
    <property type="match status" value="1"/>
</dbReference>
<evidence type="ECO:0000256" key="2">
    <source>
        <dbReference type="SAM" id="MobiDB-lite"/>
    </source>
</evidence>
<dbReference type="InterPro" id="IPR005545">
    <property type="entry name" value="YCII"/>
</dbReference>
<accession>A0ABV9L0Q5</accession>
<comment type="similarity">
    <text evidence="1">Belongs to the YciI family.</text>
</comment>
<evidence type="ECO:0000313" key="5">
    <source>
        <dbReference type="Proteomes" id="UP001596023"/>
    </source>
</evidence>
<proteinExistence type="inferred from homology"/>
<evidence type="ECO:0000256" key="1">
    <source>
        <dbReference type="ARBA" id="ARBA00007689"/>
    </source>
</evidence>